<name>A0AAW1PHS0_9CHLO</name>
<proteinExistence type="inferred from homology"/>
<dbReference type="Gene3D" id="3.30.2140.20">
    <property type="match status" value="1"/>
</dbReference>
<comment type="caution">
    <text evidence="2">The sequence shown here is derived from an EMBL/GenBank/DDBJ whole genome shotgun (WGS) entry which is preliminary data.</text>
</comment>
<keyword evidence="3" id="KW-1185">Reference proteome</keyword>
<dbReference type="GO" id="GO:0016407">
    <property type="term" value="F:acetyltransferase activity"/>
    <property type="evidence" value="ECO:0007669"/>
    <property type="project" value="InterPro"/>
</dbReference>
<evidence type="ECO:0008006" key="4">
    <source>
        <dbReference type="Google" id="ProtNLM"/>
    </source>
</evidence>
<dbReference type="InterPro" id="IPR038765">
    <property type="entry name" value="Papain-like_cys_pep_sf"/>
</dbReference>
<evidence type="ECO:0000256" key="1">
    <source>
        <dbReference type="ARBA" id="ARBA00006547"/>
    </source>
</evidence>
<evidence type="ECO:0000313" key="2">
    <source>
        <dbReference type="EMBL" id="KAK9807642.1"/>
    </source>
</evidence>
<dbReference type="Proteomes" id="UP001489004">
    <property type="component" value="Unassembled WGS sequence"/>
</dbReference>
<dbReference type="EMBL" id="JALJOR010000012">
    <property type="protein sequence ID" value="KAK9807642.1"/>
    <property type="molecule type" value="Genomic_DNA"/>
</dbReference>
<dbReference type="InterPro" id="IPR053710">
    <property type="entry name" value="Arylamine_NAT_domain_sf"/>
</dbReference>
<sequence length="316" mass="35903">MELEPLSPSQFQGYLKRISYPGCDGCPDIPEPTLATLRALHTAHVQAIPYENFTLRHPWLQALHGSKVQLDTATLYDKIVNKHRGGYCFENNGIMAAALKACGFKMRMGAARVIREFDETVHGNAVAGNEDEVALRGHGHMVIFVEVEDGSTWLEDVGYGGRCPTEPLAFHPYHQPPPPESLLQREQLERCTTHRLRRGVAGSTIIPPDNMKETDPYRYGWYMQAETSQGFRDQYFFLENEWPLVDYQTMNWYQQTHPDSFFVNNTIAAIQTPEGRITLNDRLLKKFTPDGVAESELEEGAELDAALTKYFGMRFD</sequence>
<dbReference type="SUPFAM" id="SSF54001">
    <property type="entry name" value="Cysteine proteinases"/>
    <property type="match status" value="1"/>
</dbReference>
<dbReference type="PANTHER" id="PTHR11786:SF0">
    <property type="entry name" value="ARYLAMINE N-ACETYLTRANSFERASE 4-RELATED"/>
    <property type="match status" value="1"/>
</dbReference>
<protein>
    <recommendedName>
        <fullName evidence="4">Arylamine N-acetyltransferase</fullName>
    </recommendedName>
</protein>
<dbReference type="PANTHER" id="PTHR11786">
    <property type="entry name" value="N-HYDROXYARYLAMINE O-ACETYLTRANSFERASE"/>
    <property type="match status" value="1"/>
</dbReference>
<reference evidence="2 3" key="1">
    <citation type="journal article" date="2024" name="Nat. Commun.">
        <title>Phylogenomics reveals the evolutionary origins of lichenization in chlorophyte algae.</title>
        <authorList>
            <person name="Puginier C."/>
            <person name="Libourel C."/>
            <person name="Otte J."/>
            <person name="Skaloud P."/>
            <person name="Haon M."/>
            <person name="Grisel S."/>
            <person name="Petersen M."/>
            <person name="Berrin J.G."/>
            <person name="Delaux P.M."/>
            <person name="Dal Grande F."/>
            <person name="Keller J."/>
        </authorList>
    </citation>
    <scope>NUCLEOTIDE SEQUENCE [LARGE SCALE GENOMIC DNA]</scope>
    <source>
        <strain evidence="2 3">SAG 2043</strain>
    </source>
</reference>
<evidence type="ECO:0000313" key="3">
    <source>
        <dbReference type="Proteomes" id="UP001489004"/>
    </source>
</evidence>
<dbReference type="AlphaFoldDB" id="A0AAW1PHS0"/>
<comment type="similarity">
    <text evidence="1">Belongs to the arylamine N-acetyltransferase family.</text>
</comment>
<organism evidence="2 3">
    <name type="scientific">[Myrmecia] bisecta</name>
    <dbReference type="NCBI Taxonomy" id="41462"/>
    <lineage>
        <taxon>Eukaryota</taxon>
        <taxon>Viridiplantae</taxon>
        <taxon>Chlorophyta</taxon>
        <taxon>core chlorophytes</taxon>
        <taxon>Trebouxiophyceae</taxon>
        <taxon>Trebouxiales</taxon>
        <taxon>Trebouxiaceae</taxon>
        <taxon>Myrmecia</taxon>
    </lineage>
</organism>
<gene>
    <name evidence="2" type="ORF">WJX72_005134</name>
</gene>
<dbReference type="Pfam" id="PF00797">
    <property type="entry name" value="Acetyltransf_2"/>
    <property type="match status" value="1"/>
</dbReference>
<accession>A0AAW1PHS0</accession>
<dbReference type="InterPro" id="IPR001447">
    <property type="entry name" value="Arylamine_N-AcTrfase"/>
</dbReference>